<dbReference type="EMBL" id="OOIL02001182">
    <property type="protein sequence ID" value="VFQ73366.1"/>
    <property type="molecule type" value="Genomic_DNA"/>
</dbReference>
<reference evidence="1 2" key="1">
    <citation type="submission" date="2018-04" db="EMBL/GenBank/DDBJ databases">
        <authorList>
            <person name="Vogel A."/>
        </authorList>
    </citation>
    <scope>NUCLEOTIDE SEQUENCE [LARGE SCALE GENOMIC DNA]</scope>
</reference>
<dbReference type="OrthoDB" id="1215883at2759"/>
<dbReference type="AlphaFoldDB" id="A0A484LAV7"/>
<evidence type="ECO:0000313" key="1">
    <source>
        <dbReference type="EMBL" id="VFQ73366.1"/>
    </source>
</evidence>
<organism evidence="1 2">
    <name type="scientific">Cuscuta campestris</name>
    <dbReference type="NCBI Taxonomy" id="132261"/>
    <lineage>
        <taxon>Eukaryota</taxon>
        <taxon>Viridiplantae</taxon>
        <taxon>Streptophyta</taxon>
        <taxon>Embryophyta</taxon>
        <taxon>Tracheophyta</taxon>
        <taxon>Spermatophyta</taxon>
        <taxon>Magnoliopsida</taxon>
        <taxon>eudicotyledons</taxon>
        <taxon>Gunneridae</taxon>
        <taxon>Pentapetalae</taxon>
        <taxon>asterids</taxon>
        <taxon>lamiids</taxon>
        <taxon>Solanales</taxon>
        <taxon>Convolvulaceae</taxon>
        <taxon>Cuscuteae</taxon>
        <taxon>Cuscuta</taxon>
        <taxon>Cuscuta subgen. Grammica</taxon>
        <taxon>Cuscuta sect. Cleistogrammica</taxon>
    </lineage>
</organism>
<evidence type="ECO:0008006" key="3">
    <source>
        <dbReference type="Google" id="ProtNLM"/>
    </source>
</evidence>
<gene>
    <name evidence="1" type="ORF">CCAM_LOCUS15142</name>
</gene>
<protein>
    <recommendedName>
        <fullName evidence="3">Reverse transcriptase domain-containing protein</fullName>
    </recommendedName>
</protein>
<proteinExistence type="predicted"/>
<keyword evidence="2" id="KW-1185">Reference proteome</keyword>
<sequence>MRKQNTTKSIPFIYTEHGGITTSLEEIAGLFTDYYKELFGSNPGVAPLNREVFQEGLLISPEQALNLVKDVHIAEVKEALFSIGNDKAPGPDGFTSAF</sequence>
<name>A0A484LAV7_9ASTE</name>
<evidence type="ECO:0000313" key="2">
    <source>
        <dbReference type="Proteomes" id="UP000595140"/>
    </source>
</evidence>
<dbReference type="Proteomes" id="UP000595140">
    <property type="component" value="Unassembled WGS sequence"/>
</dbReference>
<accession>A0A484LAV7</accession>